<keyword evidence="4" id="KW-1185">Reference proteome</keyword>
<dbReference type="STRING" id="67801.A0A1B0AKH6"/>
<dbReference type="EnsemblMetazoa" id="GPPI000116-RA">
    <property type="protein sequence ID" value="GPPI000116-PA"/>
    <property type="gene ID" value="GPPI000116"/>
</dbReference>
<evidence type="ECO:0000313" key="4">
    <source>
        <dbReference type="Proteomes" id="UP000092460"/>
    </source>
</evidence>
<sequence>MAMHLDFISNQVNKIHCGFNVARSALNKRINQKCNQFRTTSAAEHSIGNKNGVTTPPNLNSNIIVPNDTISYAIVEGLRKFKIQLPSLIHSHRIRRLAAMRTKHFIVILCCVIITTILFIALGPASETNDSLKNIVSQTHQQFNKLQENLRVSERKKLEIDAKYLTILGFPSQINYPKKGSEFYKYELNEGITESLKFKNNKIESPKNDFKKTVELTYKPLQHETIAQTNLTSAQLFNESKANFSIVTYVQEGQSPLAILMLQNIASKLPNEFLLIYDLGLSEEDARALNAYCNSTRCSVISYDLSVFPTYVADQRMHAYRPIVIKDALMRSKYILFAENYMRIRGSAHDFRYLQNKVVQSGVLGWNTPIAVSARTHPKMFDYFQTDIDDFFFLRMVDMDTVFFADNLFVIEKIMLPWIKCALTLECIDPIGAQSNGCKYNKKPQYRYSGCHSYDASAFNIVLGLTWFLDDTKYSLPSDSYNIFYKETLEQATKILENRRRNSSEISEHPITED</sequence>
<name>A0A1B0AKH6_9MUSC</name>
<keyword evidence="1" id="KW-0175">Coiled coil</keyword>
<keyword evidence="2" id="KW-0472">Membrane</keyword>
<keyword evidence="2" id="KW-1133">Transmembrane helix</keyword>
<protein>
    <submittedName>
        <fullName evidence="3">Uncharacterized protein</fullName>
    </submittedName>
</protein>
<dbReference type="Proteomes" id="UP000092460">
    <property type="component" value="Unassembled WGS sequence"/>
</dbReference>
<feature type="transmembrane region" description="Helical" evidence="2">
    <location>
        <begin position="105"/>
        <end position="125"/>
    </location>
</feature>
<organism evidence="3 4">
    <name type="scientific">Glossina palpalis gambiensis</name>
    <dbReference type="NCBI Taxonomy" id="67801"/>
    <lineage>
        <taxon>Eukaryota</taxon>
        <taxon>Metazoa</taxon>
        <taxon>Ecdysozoa</taxon>
        <taxon>Arthropoda</taxon>
        <taxon>Hexapoda</taxon>
        <taxon>Insecta</taxon>
        <taxon>Pterygota</taxon>
        <taxon>Neoptera</taxon>
        <taxon>Endopterygota</taxon>
        <taxon>Diptera</taxon>
        <taxon>Brachycera</taxon>
        <taxon>Muscomorpha</taxon>
        <taxon>Hippoboscoidea</taxon>
        <taxon>Glossinidae</taxon>
        <taxon>Glossina</taxon>
    </lineage>
</organism>
<dbReference type="EMBL" id="JXJN01025590">
    <property type="status" value="NOT_ANNOTATED_CDS"/>
    <property type="molecule type" value="Genomic_DNA"/>
</dbReference>
<feature type="coiled-coil region" evidence="1">
    <location>
        <begin position="129"/>
        <end position="156"/>
    </location>
</feature>
<reference evidence="4" key="1">
    <citation type="submission" date="2015-01" db="EMBL/GenBank/DDBJ databases">
        <authorList>
            <person name="Aksoy S."/>
            <person name="Warren W."/>
            <person name="Wilson R.K."/>
        </authorList>
    </citation>
    <scope>NUCLEOTIDE SEQUENCE [LARGE SCALE GENOMIC DNA]</scope>
    <source>
        <strain evidence="4">IAEA</strain>
    </source>
</reference>
<dbReference type="AlphaFoldDB" id="A0A1B0AKH6"/>
<dbReference type="PANTHER" id="PTHR31389">
    <property type="entry name" value="LD39211P"/>
    <property type="match status" value="1"/>
</dbReference>
<evidence type="ECO:0000256" key="2">
    <source>
        <dbReference type="SAM" id="Phobius"/>
    </source>
</evidence>
<evidence type="ECO:0000313" key="3">
    <source>
        <dbReference type="EnsemblMetazoa" id="GPPI000116-PA"/>
    </source>
</evidence>
<accession>A0A1B0AKH6</accession>
<proteinExistence type="predicted"/>
<dbReference type="PANTHER" id="PTHR31389:SF4">
    <property type="entry name" value="LD39211P"/>
    <property type="match status" value="1"/>
</dbReference>
<keyword evidence="2" id="KW-0812">Transmembrane</keyword>
<reference evidence="3" key="2">
    <citation type="submission" date="2020-05" db="UniProtKB">
        <authorList>
            <consortium name="EnsemblMetazoa"/>
        </authorList>
    </citation>
    <scope>IDENTIFICATION</scope>
    <source>
        <strain evidence="3">IAEA</strain>
    </source>
</reference>
<evidence type="ECO:0000256" key="1">
    <source>
        <dbReference type="SAM" id="Coils"/>
    </source>
</evidence>
<dbReference type="VEuPathDB" id="VectorBase:GPPI000116"/>